<dbReference type="PANTHER" id="PTHR30231:SF4">
    <property type="entry name" value="PROTEIN NEN2"/>
    <property type="match status" value="1"/>
</dbReference>
<dbReference type="GO" id="GO:0005829">
    <property type="term" value="C:cytosol"/>
    <property type="evidence" value="ECO:0007669"/>
    <property type="project" value="TreeGrafter"/>
</dbReference>
<dbReference type="PANTHER" id="PTHR30231">
    <property type="entry name" value="DNA POLYMERASE III SUBUNIT EPSILON"/>
    <property type="match status" value="1"/>
</dbReference>
<dbReference type="InterPro" id="IPR013520">
    <property type="entry name" value="Ribonucl_H"/>
</dbReference>
<dbReference type="EMBL" id="FOUE01000001">
    <property type="protein sequence ID" value="SFL98518.1"/>
    <property type="molecule type" value="Genomic_DNA"/>
</dbReference>
<evidence type="ECO:0000256" key="2">
    <source>
        <dbReference type="ARBA" id="ARBA00022801"/>
    </source>
</evidence>
<evidence type="ECO:0000313" key="5">
    <source>
        <dbReference type="EMBL" id="SFL98518.1"/>
    </source>
</evidence>
<feature type="domain" description="Exonuclease" evidence="4">
    <location>
        <begin position="48"/>
        <end position="229"/>
    </location>
</feature>
<evidence type="ECO:0000256" key="3">
    <source>
        <dbReference type="ARBA" id="ARBA00022839"/>
    </source>
</evidence>
<dbReference type="InterPro" id="IPR036397">
    <property type="entry name" value="RNaseH_sf"/>
</dbReference>
<keyword evidence="1" id="KW-0540">Nuclease</keyword>
<accession>A0A1I4M5A4</accession>
<keyword evidence="2" id="KW-0378">Hydrolase</keyword>
<gene>
    <name evidence="5" type="ORF">SAMN04487963_0866</name>
</gene>
<name>A0A1I4M5A4_9GAMM</name>
<dbReference type="RefSeq" id="WP_092020632.1">
    <property type="nucleotide sequence ID" value="NZ_FOUE01000001.1"/>
</dbReference>
<protein>
    <submittedName>
        <fullName evidence="5">DNA polymerase-3 subunit epsilon</fullName>
    </submittedName>
</protein>
<evidence type="ECO:0000256" key="1">
    <source>
        <dbReference type="ARBA" id="ARBA00022722"/>
    </source>
</evidence>
<reference evidence="6" key="1">
    <citation type="submission" date="2016-10" db="EMBL/GenBank/DDBJ databases">
        <authorList>
            <person name="Varghese N."/>
            <person name="Submissions S."/>
        </authorList>
    </citation>
    <scope>NUCLEOTIDE SEQUENCE [LARGE SCALE GENOMIC DNA]</scope>
    <source>
        <strain evidence="6">CGMCC 1.7061</strain>
    </source>
</reference>
<dbReference type="STRING" id="488535.SAMN04487963_0866"/>
<dbReference type="OrthoDB" id="5497329at2"/>
<keyword evidence="3" id="KW-0269">Exonuclease</keyword>
<evidence type="ECO:0000313" key="6">
    <source>
        <dbReference type="Proteomes" id="UP000198519"/>
    </source>
</evidence>
<dbReference type="GO" id="GO:0008408">
    <property type="term" value="F:3'-5' exonuclease activity"/>
    <property type="evidence" value="ECO:0007669"/>
    <property type="project" value="TreeGrafter"/>
</dbReference>
<dbReference type="CDD" id="cd06127">
    <property type="entry name" value="DEDDh"/>
    <property type="match status" value="1"/>
</dbReference>
<sequence length="239" mass="26943">MSQPISCDHTPAWPQQLAQRASTASDPRLKRYFEAGCPDGHTPIADVPMVAVDFETTGLNPDEHSIVSIGLVQFDYHRIQGHSARHWLVHPLQPLHRQSVEIHGITHSDIGDAPDLEVVLEELLDSMAGRVAVVHYQAIERPFIDVAVKHRLGEGITFPVIDTMAIEAHLHPNRRLSWWQKLRGDKPISIRLADSRTRYHLPHYPPHHALTDALATAELLQAQLQHHFSPETPLGDLWL</sequence>
<evidence type="ECO:0000259" key="4">
    <source>
        <dbReference type="SMART" id="SM00479"/>
    </source>
</evidence>
<keyword evidence="6" id="KW-1185">Reference proteome</keyword>
<dbReference type="AlphaFoldDB" id="A0A1I4M5A4"/>
<dbReference type="SMART" id="SM00479">
    <property type="entry name" value="EXOIII"/>
    <property type="match status" value="1"/>
</dbReference>
<dbReference type="NCBIfam" id="NF006602">
    <property type="entry name" value="PRK09146.1"/>
    <property type="match status" value="1"/>
</dbReference>
<dbReference type="Gene3D" id="3.30.420.10">
    <property type="entry name" value="Ribonuclease H-like superfamily/Ribonuclease H"/>
    <property type="match status" value="1"/>
</dbReference>
<dbReference type="Proteomes" id="UP000198519">
    <property type="component" value="Unassembled WGS sequence"/>
</dbReference>
<dbReference type="InterPro" id="IPR012337">
    <property type="entry name" value="RNaseH-like_sf"/>
</dbReference>
<dbReference type="GO" id="GO:0006259">
    <property type="term" value="P:DNA metabolic process"/>
    <property type="evidence" value="ECO:0007669"/>
    <property type="project" value="UniProtKB-ARBA"/>
</dbReference>
<dbReference type="Pfam" id="PF00929">
    <property type="entry name" value="RNase_T"/>
    <property type="match status" value="1"/>
</dbReference>
<proteinExistence type="predicted"/>
<organism evidence="5 6">
    <name type="scientific">Marinobacter zhejiangensis</name>
    <dbReference type="NCBI Taxonomy" id="488535"/>
    <lineage>
        <taxon>Bacteria</taxon>
        <taxon>Pseudomonadati</taxon>
        <taxon>Pseudomonadota</taxon>
        <taxon>Gammaproteobacteria</taxon>
        <taxon>Pseudomonadales</taxon>
        <taxon>Marinobacteraceae</taxon>
        <taxon>Marinobacter</taxon>
    </lineage>
</organism>
<dbReference type="SUPFAM" id="SSF53098">
    <property type="entry name" value="Ribonuclease H-like"/>
    <property type="match status" value="1"/>
</dbReference>
<dbReference type="GO" id="GO:0003676">
    <property type="term" value="F:nucleic acid binding"/>
    <property type="evidence" value="ECO:0007669"/>
    <property type="project" value="InterPro"/>
</dbReference>